<keyword evidence="3" id="KW-1185">Reference proteome</keyword>
<organism evidence="2 3">
    <name type="scientific">Boletus edulis BED1</name>
    <dbReference type="NCBI Taxonomy" id="1328754"/>
    <lineage>
        <taxon>Eukaryota</taxon>
        <taxon>Fungi</taxon>
        <taxon>Dikarya</taxon>
        <taxon>Basidiomycota</taxon>
        <taxon>Agaricomycotina</taxon>
        <taxon>Agaricomycetes</taxon>
        <taxon>Agaricomycetidae</taxon>
        <taxon>Boletales</taxon>
        <taxon>Boletineae</taxon>
        <taxon>Boletaceae</taxon>
        <taxon>Boletoideae</taxon>
        <taxon>Boletus</taxon>
    </lineage>
</organism>
<evidence type="ECO:0000313" key="3">
    <source>
        <dbReference type="Proteomes" id="UP001194468"/>
    </source>
</evidence>
<evidence type="ECO:0000256" key="1">
    <source>
        <dbReference type="SAM" id="MobiDB-lite"/>
    </source>
</evidence>
<comment type="caution">
    <text evidence="2">The sequence shown here is derived from an EMBL/GenBank/DDBJ whole genome shotgun (WGS) entry which is preliminary data.</text>
</comment>
<feature type="region of interest" description="Disordered" evidence="1">
    <location>
        <begin position="1"/>
        <end position="37"/>
    </location>
</feature>
<evidence type="ECO:0000313" key="2">
    <source>
        <dbReference type="EMBL" id="KAF8415747.1"/>
    </source>
</evidence>
<accession>A0AAD4G568</accession>
<dbReference type="EMBL" id="WHUW01000296">
    <property type="protein sequence ID" value="KAF8415747.1"/>
    <property type="molecule type" value="Genomic_DNA"/>
</dbReference>
<gene>
    <name evidence="2" type="ORF">L210DRAFT_985103</name>
</gene>
<protein>
    <submittedName>
        <fullName evidence="2">Uncharacterized protein</fullName>
    </submittedName>
</protein>
<reference evidence="2" key="1">
    <citation type="submission" date="2019-10" db="EMBL/GenBank/DDBJ databases">
        <authorList>
            <consortium name="DOE Joint Genome Institute"/>
            <person name="Kuo A."/>
            <person name="Miyauchi S."/>
            <person name="Kiss E."/>
            <person name="Drula E."/>
            <person name="Kohler A."/>
            <person name="Sanchez-Garcia M."/>
            <person name="Andreopoulos B."/>
            <person name="Barry K.W."/>
            <person name="Bonito G."/>
            <person name="Buee M."/>
            <person name="Carver A."/>
            <person name="Chen C."/>
            <person name="Cichocki N."/>
            <person name="Clum A."/>
            <person name="Culley D."/>
            <person name="Crous P.W."/>
            <person name="Fauchery L."/>
            <person name="Girlanda M."/>
            <person name="Hayes R."/>
            <person name="Keri Z."/>
            <person name="LaButti K."/>
            <person name="Lipzen A."/>
            <person name="Lombard V."/>
            <person name="Magnuson J."/>
            <person name="Maillard F."/>
            <person name="Morin E."/>
            <person name="Murat C."/>
            <person name="Nolan M."/>
            <person name="Ohm R."/>
            <person name="Pangilinan J."/>
            <person name="Pereira M."/>
            <person name="Perotto S."/>
            <person name="Peter M."/>
            <person name="Riley R."/>
            <person name="Sitrit Y."/>
            <person name="Stielow B."/>
            <person name="Szollosi G."/>
            <person name="Zifcakova L."/>
            <person name="Stursova M."/>
            <person name="Spatafora J.W."/>
            <person name="Tedersoo L."/>
            <person name="Vaario L.-M."/>
            <person name="Yamada A."/>
            <person name="Yan M."/>
            <person name="Wang P."/>
            <person name="Xu J."/>
            <person name="Bruns T."/>
            <person name="Baldrian P."/>
            <person name="Vilgalys R."/>
            <person name="Henrissat B."/>
            <person name="Grigoriev I.V."/>
            <person name="Hibbett D."/>
            <person name="Nagy L.G."/>
            <person name="Martin F.M."/>
        </authorList>
    </citation>
    <scope>NUCLEOTIDE SEQUENCE</scope>
    <source>
        <strain evidence="2">BED1</strain>
    </source>
</reference>
<reference evidence="2" key="2">
    <citation type="journal article" date="2020" name="Nat. Commun.">
        <title>Large-scale genome sequencing of mycorrhizal fungi provides insights into the early evolution of symbiotic traits.</title>
        <authorList>
            <person name="Miyauchi S."/>
            <person name="Kiss E."/>
            <person name="Kuo A."/>
            <person name="Drula E."/>
            <person name="Kohler A."/>
            <person name="Sanchez-Garcia M."/>
            <person name="Morin E."/>
            <person name="Andreopoulos B."/>
            <person name="Barry K.W."/>
            <person name="Bonito G."/>
            <person name="Buee M."/>
            <person name="Carver A."/>
            <person name="Chen C."/>
            <person name="Cichocki N."/>
            <person name="Clum A."/>
            <person name="Culley D."/>
            <person name="Crous P.W."/>
            <person name="Fauchery L."/>
            <person name="Girlanda M."/>
            <person name="Hayes R.D."/>
            <person name="Keri Z."/>
            <person name="LaButti K."/>
            <person name="Lipzen A."/>
            <person name="Lombard V."/>
            <person name="Magnuson J."/>
            <person name="Maillard F."/>
            <person name="Murat C."/>
            <person name="Nolan M."/>
            <person name="Ohm R.A."/>
            <person name="Pangilinan J."/>
            <person name="Pereira M.F."/>
            <person name="Perotto S."/>
            <person name="Peter M."/>
            <person name="Pfister S."/>
            <person name="Riley R."/>
            <person name="Sitrit Y."/>
            <person name="Stielow J.B."/>
            <person name="Szollosi G."/>
            <person name="Zifcakova L."/>
            <person name="Stursova M."/>
            <person name="Spatafora J.W."/>
            <person name="Tedersoo L."/>
            <person name="Vaario L.M."/>
            <person name="Yamada A."/>
            <person name="Yan M."/>
            <person name="Wang P."/>
            <person name="Xu J."/>
            <person name="Bruns T."/>
            <person name="Baldrian P."/>
            <person name="Vilgalys R."/>
            <person name="Dunand C."/>
            <person name="Henrissat B."/>
            <person name="Grigoriev I.V."/>
            <person name="Hibbett D."/>
            <person name="Nagy L.G."/>
            <person name="Martin F.M."/>
        </authorList>
    </citation>
    <scope>NUCLEOTIDE SEQUENCE</scope>
    <source>
        <strain evidence="2">BED1</strain>
    </source>
</reference>
<dbReference type="Proteomes" id="UP001194468">
    <property type="component" value="Unassembled WGS sequence"/>
</dbReference>
<name>A0AAD4G568_BOLED</name>
<proteinExistence type="predicted"/>
<dbReference type="AlphaFoldDB" id="A0AAD4G568"/>
<sequence>MARAVLHLPSHSTRSQQPFHRGHTVHRYDSNPAGQHLGHVREHTDSDIILLASFKFPSVVTVILYIM</sequence>